<reference evidence="2 3" key="1">
    <citation type="submission" date="2024-05" db="EMBL/GenBank/DDBJ databases">
        <authorList>
            <person name="Duchaud E."/>
        </authorList>
    </citation>
    <scope>NUCLEOTIDE SEQUENCE [LARGE SCALE GENOMIC DNA]</scope>
    <source>
        <strain evidence="2">Ena-SAMPLE-TAB-13-05-2024-13:56:06:370-140308</strain>
    </source>
</reference>
<keyword evidence="3" id="KW-1185">Reference proteome</keyword>
<dbReference type="Pfam" id="PF13398">
    <property type="entry name" value="Peptidase_M50B"/>
    <property type="match status" value="1"/>
</dbReference>
<evidence type="ECO:0000313" key="3">
    <source>
        <dbReference type="Proteomes" id="UP001497527"/>
    </source>
</evidence>
<feature type="transmembrane region" description="Helical" evidence="1">
    <location>
        <begin position="143"/>
        <end position="159"/>
    </location>
</feature>
<dbReference type="Proteomes" id="UP001497527">
    <property type="component" value="Unassembled WGS sequence"/>
</dbReference>
<organism evidence="2 3">
    <name type="scientific">Tenacibaculum polynesiense</name>
    <dbReference type="NCBI Taxonomy" id="3137857"/>
    <lineage>
        <taxon>Bacteria</taxon>
        <taxon>Pseudomonadati</taxon>
        <taxon>Bacteroidota</taxon>
        <taxon>Flavobacteriia</taxon>
        <taxon>Flavobacteriales</taxon>
        <taxon>Flavobacteriaceae</taxon>
        <taxon>Tenacibaculum</taxon>
    </lineage>
</organism>
<accession>A0ABP1EXJ4</accession>
<evidence type="ECO:0000256" key="1">
    <source>
        <dbReference type="SAM" id="Phobius"/>
    </source>
</evidence>
<proteinExistence type="predicted"/>
<evidence type="ECO:0000313" key="2">
    <source>
        <dbReference type="EMBL" id="CAL2102408.1"/>
    </source>
</evidence>
<dbReference type="PANTHER" id="PTHR33979">
    <property type="entry name" value="OS02G0221600 PROTEIN"/>
    <property type="match status" value="1"/>
</dbReference>
<comment type="caution">
    <text evidence="2">The sequence shown here is derived from an EMBL/GenBank/DDBJ whole genome shotgun (WGS) entry which is preliminary data.</text>
</comment>
<feature type="transmembrane region" description="Helical" evidence="1">
    <location>
        <begin position="12"/>
        <end position="35"/>
    </location>
</feature>
<dbReference type="RefSeq" id="WP_348715652.1">
    <property type="nucleotide sequence ID" value="NZ_CAXJIO010000011.1"/>
</dbReference>
<feature type="transmembrane region" description="Helical" evidence="1">
    <location>
        <begin position="120"/>
        <end position="137"/>
    </location>
</feature>
<keyword evidence="1" id="KW-0812">Transmembrane</keyword>
<dbReference type="EMBL" id="CAXJIO010000011">
    <property type="protein sequence ID" value="CAL2102408.1"/>
    <property type="molecule type" value="Genomic_DNA"/>
</dbReference>
<name>A0ABP1EXJ4_9FLAO</name>
<feature type="transmembrane region" description="Helical" evidence="1">
    <location>
        <begin position="214"/>
        <end position="233"/>
    </location>
</feature>
<gene>
    <name evidence="2" type="ORF">T190423A01A_20159</name>
</gene>
<feature type="transmembrane region" description="Helical" evidence="1">
    <location>
        <begin position="88"/>
        <end position="108"/>
    </location>
</feature>
<keyword evidence="1" id="KW-0472">Membrane</keyword>
<keyword evidence="1" id="KW-1133">Transmembrane helix</keyword>
<feature type="transmembrane region" description="Helical" evidence="1">
    <location>
        <begin position="166"/>
        <end position="184"/>
    </location>
</feature>
<sequence length="239" mass="26924">MKINNPRISKQQHYIILTATVLIFILLQLPVFSIAQYPFRLLGTWFHEMGHGITALLLGGSFSHLEIYRNGGGTAYTSVSNAFLPYNISRALVAAGGLFGTTIVGTLFIISAKTKRTASIALRILIAFIILSLLLWIRSFWGIITLSVFALTLGIISFTKNKTLELSTLLFLGLQAIFSSYLQLDYLFTKQFTRGNQVLNSDTQNIAENSFGTYWLWALLIILISLYIVYKGVRFYFRK</sequence>
<dbReference type="PANTHER" id="PTHR33979:SF2">
    <property type="entry name" value="PEPTIDASE M50B-LIKE-DOMAIN-CONTAINING PROTEIN"/>
    <property type="match status" value="1"/>
</dbReference>
<protein>
    <submittedName>
        <fullName evidence="2">M50 family metallopeptidase</fullName>
    </submittedName>
</protein>
<dbReference type="InterPro" id="IPR049500">
    <property type="entry name" value="Peptidase_M50B-like"/>
</dbReference>